<dbReference type="EMBL" id="MWIH01000005">
    <property type="protein sequence ID" value="OQO93242.1"/>
    <property type="molecule type" value="Genomic_DNA"/>
</dbReference>
<evidence type="ECO:0000313" key="9">
    <source>
        <dbReference type="EMBL" id="OQO93242.1"/>
    </source>
</evidence>
<proteinExistence type="inferred from homology"/>
<keyword evidence="6 7" id="KW-0472">Membrane</keyword>
<feature type="transmembrane region" description="Helical" evidence="7">
    <location>
        <begin position="155"/>
        <end position="174"/>
    </location>
</feature>
<evidence type="ECO:0000313" key="10">
    <source>
        <dbReference type="Proteomes" id="UP000192591"/>
    </source>
</evidence>
<dbReference type="InterPro" id="IPR032816">
    <property type="entry name" value="VTT_dom"/>
</dbReference>
<sequence length="182" mass="18937">MDVLSLLLLFAVAVVPLVPTEVVLIGMGVAAADGGRSLVPVVAVAAVGCLISDYLLYTLGRRGGARLLDRLRSRAAAEQTAQWITRHLERHGLPALVAARWLPAGGTVGSLLAGTLRWPRGRFVAASAIGVTLWCTYAGLLGYAGGTALRRSDPASTLVVLLAALACVAGVVVFRRVLAMRA</sequence>
<comment type="subcellular location">
    <subcellularLocation>
        <location evidence="1">Cell membrane</location>
        <topology evidence="1">Multi-pass membrane protein</topology>
    </subcellularLocation>
</comment>
<dbReference type="PANTHER" id="PTHR42709:SF6">
    <property type="entry name" value="UNDECAPRENYL PHOSPHATE TRANSPORTER A"/>
    <property type="match status" value="1"/>
</dbReference>
<dbReference type="Pfam" id="PF09335">
    <property type="entry name" value="VTT_dom"/>
    <property type="match status" value="1"/>
</dbReference>
<feature type="transmembrane region" description="Helical" evidence="7">
    <location>
        <begin position="42"/>
        <end position="60"/>
    </location>
</feature>
<evidence type="ECO:0000256" key="3">
    <source>
        <dbReference type="ARBA" id="ARBA00022475"/>
    </source>
</evidence>
<dbReference type="Proteomes" id="UP000192591">
    <property type="component" value="Unassembled WGS sequence"/>
</dbReference>
<keyword evidence="4 7" id="KW-0812">Transmembrane</keyword>
<name>A0A1V9A7Z0_SACPI</name>
<keyword evidence="5 7" id="KW-1133">Transmembrane helix</keyword>
<dbReference type="STRING" id="1962155.B1813_12360"/>
<protein>
    <recommendedName>
        <fullName evidence="8">VTT domain-containing protein</fullName>
    </recommendedName>
</protein>
<feature type="transmembrane region" description="Helical" evidence="7">
    <location>
        <begin position="123"/>
        <end position="143"/>
    </location>
</feature>
<dbReference type="GO" id="GO:0005886">
    <property type="term" value="C:plasma membrane"/>
    <property type="evidence" value="ECO:0007669"/>
    <property type="project" value="UniProtKB-SubCell"/>
</dbReference>
<evidence type="ECO:0000256" key="5">
    <source>
        <dbReference type="ARBA" id="ARBA00022989"/>
    </source>
</evidence>
<dbReference type="RefSeq" id="WP_081192433.1">
    <property type="nucleotide sequence ID" value="NZ_MWIH01000005.1"/>
</dbReference>
<comment type="similarity">
    <text evidence="2">Belongs to the DedA family.</text>
</comment>
<dbReference type="PANTHER" id="PTHR42709">
    <property type="entry name" value="ALKALINE PHOSPHATASE LIKE PROTEIN"/>
    <property type="match status" value="1"/>
</dbReference>
<evidence type="ECO:0000256" key="4">
    <source>
        <dbReference type="ARBA" id="ARBA00022692"/>
    </source>
</evidence>
<comment type="caution">
    <text evidence="9">The sequence shown here is derived from an EMBL/GenBank/DDBJ whole genome shotgun (WGS) entry which is preliminary data.</text>
</comment>
<organism evidence="9 10">
    <name type="scientific">Saccharomonospora piscinae</name>
    <dbReference type="NCBI Taxonomy" id="687388"/>
    <lineage>
        <taxon>Bacteria</taxon>
        <taxon>Bacillati</taxon>
        <taxon>Actinomycetota</taxon>
        <taxon>Actinomycetes</taxon>
        <taxon>Pseudonocardiales</taxon>
        <taxon>Pseudonocardiaceae</taxon>
        <taxon>Saccharomonospora</taxon>
    </lineage>
</organism>
<keyword evidence="3" id="KW-1003">Cell membrane</keyword>
<evidence type="ECO:0000256" key="7">
    <source>
        <dbReference type="SAM" id="Phobius"/>
    </source>
</evidence>
<reference evidence="9 10" key="1">
    <citation type="submission" date="2017-02" db="EMBL/GenBank/DDBJ databases">
        <title>Draft genome of Saccharomonospora sp. 154.</title>
        <authorList>
            <person name="Alonso-Carmona G.S."/>
            <person name="De La Haba R."/>
            <person name="Vera-Gargallo B."/>
            <person name="Sandoval-Trujillo A.H."/>
            <person name="Ramirez-Duran N."/>
            <person name="Ventosa A."/>
        </authorList>
    </citation>
    <scope>NUCLEOTIDE SEQUENCE [LARGE SCALE GENOMIC DNA]</scope>
    <source>
        <strain evidence="9 10">LRS4.154</strain>
    </source>
</reference>
<dbReference type="InterPro" id="IPR051311">
    <property type="entry name" value="DedA_domain"/>
</dbReference>
<evidence type="ECO:0000256" key="6">
    <source>
        <dbReference type="ARBA" id="ARBA00023136"/>
    </source>
</evidence>
<dbReference type="AlphaFoldDB" id="A0A1V9A7Z0"/>
<gene>
    <name evidence="9" type="ORF">B1813_12360</name>
</gene>
<evidence type="ECO:0000256" key="2">
    <source>
        <dbReference type="ARBA" id="ARBA00010792"/>
    </source>
</evidence>
<accession>A0A1V9A7Z0</accession>
<evidence type="ECO:0000256" key="1">
    <source>
        <dbReference type="ARBA" id="ARBA00004651"/>
    </source>
</evidence>
<feature type="domain" description="VTT" evidence="8">
    <location>
        <begin position="18"/>
        <end position="143"/>
    </location>
</feature>
<evidence type="ECO:0000259" key="8">
    <source>
        <dbReference type="Pfam" id="PF09335"/>
    </source>
</evidence>
<keyword evidence="10" id="KW-1185">Reference proteome</keyword>